<evidence type="ECO:0000313" key="4">
    <source>
        <dbReference type="Proteomes" id="UP000242146"/>
    </source>
</evidence>
<dbReference type="InterPro" id="IPR050357">
    <property type="entry name" value="Arrestin_domain-protein"/>
</dbReference>
<evidence type="ECO:0000259" key="2">
    <source>
        <dbReference type="SMART" id="SM01017"/>
    </source>
</evidence>
<dbReference type="EMBL" id="MCGT01000036">
    <property type="protein sequence ID" value="ORX46746.1"/>
    <property type="molecule type" value="Genomic_DNA"/>
</dbReference>
<feature type="compositionally biased region" description="Polar residues" evidence="1">
    <location>
        <begin position="386"/>
        <end position="412"/>
    </location>
</feature>
<feature type="region of interest" description="Disordered" evidence="1">
    <location>
        <begin position="312"/>
        <end position="609"/>
    </location>
</feature>
<feature type="compositionally biased region" description="Acidic residues" evidence="1">
    <location>
        <begin position="317"/>
        <end position="328"/>
    </location>
</feature>
<feature type="compositionally biased region" description="Polar residues" evidence="1">
    <location>
        <begin position="511"/>
        <end position="557"/>
    </location>
</feature>
<dbReference type="InterPro" id="IPR014756">
    <property type="entry name" value="Ig_E-set"/>
</dbReference>
<dbReference type="STRING" id="101127.A0A1X2G706"/>
<dbReference type="SMART" id="SM01017">
    <property type="entry name" value="Arrestin_C"/>
    <property type="match status" value="2"/>
</dbReference>
<dbReference type="GO" id="GO:0015031">
    <property type="term" value="P:protein transport"/>
    <property type="evidence" value="ECO:0007669"/>
    <property type="project" value="TreeGrafter"/>
</dbReference>
<dbReference type="PANTHER" id="PTHR11188">
    <property type="entry name" value="ARRESTIN DOMAIN CONTAINING PROTEIN"/>
    <property type="match status" value="1"/>
</dbReference>
<feature type="domain" description="Arrestin C-terminal-like" evidence="2">
    <location>
        <begin position="166"/>
        <end position="312"/>
    </location>
</feature>
<keyword evidence="4" id="KW-1185">Reference proteome</keyword>
<sequence>MLSLSKSKGIDIQLDSEKFYFPGDAIQGFIHVHPKSATKTNCIRIKFQGELVLEKDTVALFQLSKTVDLEDQDPQLSYVVLEPKAHSFPFQWRVPDDIQIPSTMVFNKKIKVRYTISAIHDKHRIPESLCPQASYPVQILDMINVEDPKYRSPFDKTYPIMVRSSNGTPCMVRVTLPRSGYTRGDVISVSTVVNHIQPFGLSDAFQVQLIRTVHVRQSKSSVQKKQDILKSVSSDLNINDNMHLSQTLNQQLMIPSSTPPSLALGDELLDIQYKLRLHLQLQHTSILVNKMHDQKEEGTLTIDIPITIGTWPRADVPIDDEDEEDDEYPAPPPLDEHSVEDWQDSDNRYPSPRDERHSSSGSIRDGNDALSTMDKLRRPLDPVPLSPSTQSSASTIRLTPKSSLNRSSSGNHPLTADVGRSDSMASRSSSHSCQSFSSWHSNQSWGDSPSPSLSRNTSMSTDVSNNDAWKRQNMPLSPTVSTMSGTSNITDNTILLTPASERPTMLRAREGSNSSLLQPIDSPTSPLQKRRSLTNSPSMSFANSAQRLSPSNSILLQPSSLPSTPRPEPLSLPRSPIMQTPPVRRPPPQPSQNLAESSDDDDDDDDDDILTVLRRAEKQPALTTAT</sequence>
<feature type="compositionally biased region" description="Polar residues" evidence="1">
    <location>
        <begin position="445"/>
        <end position="467"/>
    </location>
</feature>
<dbReference type="InterPro" id="IPR011022">
    <property type="entry name" value="Arrestin_C-like"/>
</dbReference>
<proteinExistence type="predicted"/>
<name>A0A1X2G706_9FUNG</name>
<evidence type="ECO:0000313" key="3">
    <source>
        <dbReference type="EMBL" id="ORX46746.1"/>
    </source>
</evidence>
<feature type="domain" description="Arrestin C-terminal-like" evidence="2">
    <location>
        <begin position="4"/>
        <end position="130"/>
    </location>
</feature>
<dbReference type="GO" id="GO:0005737">
    <property type="term" value="C:cytoplasm"/>
    <property type="evidence" value="ECO:0007669"/>
    <property type="project" value="TreeGrafter"/>
</dbReference>
<feature type="compositionally biased region" description="Polar residues" evidence="1">
    <location>
        <begin position="474"/>
        <end position="495"/>
    </location>
</feature>
<dbReference type="InterPro" id="IPR011021">
    <property type="entry name" value="Arrestin-like_N"/>
</dbReference>
<dbReference type="AlphaFoldDB" id="A0A1X2G706"/>
<dbReference type="PANTHER" id="PTHR11188:SF17">
    <property type="entry name" value="FI21816P1"/>
    <property type="match status" value="1"/>
</dbReference>
<dbReference type="SUPFAM" id="SSF81296">
    <property type="entry name" value="E set domains"/>
    <property type="match status" value="2"/>
</dbReference>
<evidence type="ECO:0000256" key="1">
    <source>
        <dbReference type="SAM" id="MobiDB-lite"/>
    </source>
</evidence>
<dbReference type="Proteomes" id="UP000242146">
    <property type="component" value="Unassembled WGS sequence"/>
</dbReference>
<accession>A0A1X2G706</accession>
<comment type="caution">
    <text evidence="3">The sequence shown here is derived from an EMBL/GenBank/DDBJ whole genome shotgun (WGS) entry which is preliminary data.</text>
</comment>
<gene>
    <name evidence="3" type="ORF">DM01DRAFT_1339404</name>
</gene>
<dbReference type="Gene3D" id="2.60.40.640">
    <property type="match status" value="2"/>
</dbReference>
<protein>
    <recommendedName>
        <fullName evidence="2">Arrestin C-terminal-like domain-containing protein</fullName>
    </recommendedName>
</protein>
<organism evidence="3 4">
    <name type="scientific">Hesseltinella vesiculosa</name>
    <dbReference type="NCBI Taxonomy" id="101127"/>
    <lineage>
        <taxon>Eukaryota</taxon>
        <taxon>Fungi</taxon>
        <taxon>Fungi incertae sedis</taxon>
        <taxon>Mucoromycota</taxon>
        <taxon>Mucoromycotina</taxon>
        <taxon>Mucoromycetes</taxon>
        <taxon>Mucorales</taxon>
        <taxon>Cunninghamellaceae</taxon>
        <taxon>Hesseltinella</taxon>
    </lineage>
</organism>
<dbReference type="Pfam" id="PF00339">
    <property type="entry name" value="Arrestin_N"/>
    <property type="match status" value="1"/>
</dbReference>
<dbReference type="InterPro" id="IPR014752">
    <property type="entry name" value="Arrestin-like_C"/>
</dbReference>
<feature type="compositionally biased region" description="Low complexity" evidence="1">
    <location>
        <begin position="421"/>
        <end position="444"/>
    </location>
</feature>
<feature type="compositionally biased region" description="Acidic residues" evidence="1">
    <location>
        <begin position="597"/>
        <end position="609"/>
    </location>
</feature>
<dbReference type="OrthoDB" id="7785529at2759"/>
<dbReference type="Pfam" id="PF02752">
    <property type="entry name" value="Arrestin_C"/>
    <property type="match status" value="1"/>
</dbReference>
<feature type="compositionally biased region" description="Basic and acidic residues" evidence="1">
    <location>
        <begin position="334"/>
        <end position="358"/>
    </location>
</feature>
<reference evidence="3 4" key="1">
    <citation type="submission" date="2016-07" db="EMBL/GenBank/DDBJ databases">
        <title>Pervasive Adenine N6-methylation of Active Genes in Fungi.</title>
        <authorList>
            <consortium name="DOE Joint Genome Institute"/>
            <person name="Mondo S.J."/>
            <person name="Dannebaum R.O."/>
            <person name="Kuo R.C."/>
            <person name="Labutti K."/>
            <person name="Haridas S."/>
            <person name="Kuo A."/>
            <person name="Salamov A."/>
            <person name="Ahrendt S.R."/>
            <person name="Lipzen A."/>
            <person name="Sullivan W."/>
            <person name="Andreopoulos W.B."/>
            <person name="Clum A."/>
            <person name="Lindquist E."/>
            <person name="Daum C."/>
            <person name="Ramamoorthy G.K."/>
            <person name="Gryganskyi A."/>
            <person name="Culley D."/>
            <person name="Magnuson J.K."/>
            <person name="James T.Y."/>
            <person name="O'Malley M.A."/>
            <person name="Stajich J.E."/>
            <person name="Spatafora J.W."/>
            <person name="Visel A."/>
            <person name="Grigoriev I.V."/>
        </authorList>
    </citation>
    <scope>NUCLEOTIDE SEQUENCE [LARGE SCALE GENOMIC DNA]</scope>
    <source>
        <strain evidence="3 4">NRRL 3301</strain>
    </source>
</reference>